<proteinExistence type="predicted"/>
<dbReference type="EMBL" id="ML987191">
    <property type="protein sequence ID" value="KAF2253477.1"/>
    <property type="molecule type" value="Genomic_DNA"/>
</dbReference>
<dbReference type="Proteomes" id="UP000800094">
    <property type="component" value="Unassembled WGS sequence"/>
</dbReference>
<gene>
    <name evidence="1" type="ORF">BU26DRAFT_223783</name>
</gene>
<reference evidence="1" key="1">
    <citation type="journal article" date="2020" name="Stud. Mycol.">
        <title>101 Dothideomycetes genomes: a test case for predicting lifestyles and emergence of pathogens.</title>
        <authorList>
            <person name="Haridas S."/>
            <person name="Albert R."/>
            <person name="Binder M."/>
            <person name="Bloem J."/>
            <person name="Labutti K."/>
            <person name="Salamov A."/>
            <person name="Andreopoulos B."/>
            <person name="Baker S."/>
            <person name="Barry K."/>
            <person name="Bills G."/>
            <person name="Bluhm B."/>
            <person name="Cannon C."/>
            <person name="Castanera R."/>
            <person name="Culley D."/>
            <person name="Daum C."/>
            <person name="Ezra D."/>
            <person name="Gonzalez J."/>
            <person name="Henrissat B."/>
            <person name="Kuo A."/>
            <person name="Liang C."/>
            <person name="Lipzen A."/>
            <person name="Lutzoni F."/>
            <person name="Magnuson J."/>
            <person name="Mondo S."/>
            <person name="Nolan M."/>
            <person name="Ohm R."/>
            <person name="Pangilinan J."/>
            <person name="Park H.-J."/>
            <person name="Ramirez L."/>
            <person name="Alfaro M."/>
            <person name="Sun H."/>
            <person name="Tritt A."/>
            <person name="Yoshinaga Y."/>
            <person name="Zwiers L.-H."/>
            <person name="Turgeon B."/>
            <person name="Goodwin S."/>
            <person name="Spatafora J."/>
            <person name="Crous P."/>
            <person name="Grigoriev I."/>
        </authorList>
    </citation>
    <scope>NUCLEOTIDE SEQUENCE</scope>
    <source>
        <strain evidence="1">CBS 122368</strain>
    </source>
</reference>
<accession>A0A6A6ITN9</accession>
<evidence type="ECO:0000313" key="2">
    <source>
        <dbReference type="Proteomes" id="UP000800094"/>
    </source>
</evidence>
<sequence>MPRCASTGHRALFARQNRIRGVRHAVLANRFCGDRNSSRGAHPFAGAALLFALSRTQSSRGSPAAPTPHHPRLVSVATCDCACFLSPSFDPAIHSLLPPIAYAFCRHIR</sequence>
<keyword evidence="2" id="KW-1185">Reference proteome</keyword>
<dbReference type="AlphaFoldDB" id="A0A6A6ITN9"/>
<dbReference type="RefSeq" id="XP_033688481.1">
    <property type="nucleotide sequence ID" value="XM_033820786.1"/>
</dbReference>
<evidence type="ECO:0000313" key="1">
    <source>
        <dbReference type="EMBL" id="KAF2253477.1"/>
    </source>
</evidence>
<organism evidence="1 2">
    <name type="scientific">Trematosphaeria pertusa</name>
    <dbReference type="NCBI Taxonomy" id="390896"/>
    <lineage>
        <taxon>Eukaryota</taxon>
        <taxon>Fungi</taxon>
        <taxon>Dikarya</taxon>
        <taxon>Ascomycota</taxon>
        <taxon>Pezizomycotina</taxon>
        <taxon>Dothideomycetes</taxon>
        <taxon>Pleosporomycetidae</taxon>
        <taxon>Pleosporales</taxon>
        <taxon>Massarineae</taxon>
        <taxon>Trematosphaeriaceae</taxon>
        <taxon>Trematosphaeria</taxon>
    </lineage>
</organism>
<name>A0A6A6ITN9_9PLEO</name>
<protein>
    <submittedName>
        <fullName evidence="1">Uncharacterized protein</fullName>
    </submittedName>
</protein>
<dbReference type="GeneID" id="54574116"/>